<comment type="subcellular location">
    <subcellularLocation>
        <location evidence="1">Cytoplasm</location>
    </subcellularLocation>
</comment>
<dbReference type="Proteomes" id="UP001314681">
    <property type="component" value="Unassembled WGS sequence"/>
</dbReference>
<gene>
    <name evidence="13" type="ORF">KTH90_09290</name>
</gene>
<evidence type="ECO:0000259" key="11">
    <source>
        <dbReference type="PROSITE" id="PS01124"/>
    </source>
</evidence>
<dbReference type="SMART" id="SM00342">
    <property type="entry name" value="HTH_ARAC"/>
    <property type="match status" value="1"/>
</dbReference>
<evidence type="ECO:0000256" key="7">
    <source>
        <dbReference type="ARBA" id="ARBA00023125"/>
    </source>
</evidence>
<evidence type="ECO:0000259" key="12">
    <source>
        <dbReference type="PROSITE" id="PS50110"/>
    </source>
</evidence>
<evidence type="ECO:0000256" key="6">
    <source>
        <dbReference type="ARBA" id="ARBA00023015"/>
    </source>
</evidence>
<dbReference type="Gene3D" id="3.40.50.2300">
    <property type="match status" value="1"/>
</dbReference>
<feature type="modified residue" description="4-aspartylphosphate" evidence="10">
    <location>
        <position position="55"/>
    </location>
</feature>
<accession>A0ABS6K6T0</accession>
<evidence type="ECO:0000313" key="14">
    <source>
        <dbReference type="Proteomes" id="UP001314681"/>
    </source>
</evidence>
<name>A0ABS6K6T0_9FIRM</name>
<evidence type="ECO:0000256" key="9">
    <source>
        <dbReference type="ARBA" id="ARBA00024867"/>
    </source>
</evidence>
<dbReference type="InterPro" id="IPR009057">
    <property type="entry name" value="Homeodomain-like_sf"/>
</dbReference>
<keyword evidence="3" id="KW-0963">Cytoplasm</keyword>
<dbReference type="RefSeq" id="WP_238726685.1">
    <property type="nucleotide sequence ID" value="NZ_JAHQCX010000005.1"/>
</dbReference>
<dbReference type="InterPro" id="IPR011006">
    <property type="entry name" value="CheY-like_superfamily"/>
</dbReference>
<comment type="function">
    <text evidence="9">May play the central regulatory role in sporulation. It may be an element of the effector pathway responsible for the activation of sporulation genes in response to nutritional stress. Spo0A may act in concert with spo0H (a sigma factor) to control the expression of some genes that are critical to the sporulation process.</text>
</comment>
<evidence type="ECO:0000256" key="2">
    <source>
        <dbReference type="ARBA" id="ARBA00018672"/>
    </source>
</evidence>
<dbReference type="InterPro" id="IPR051552">
    <property type="entry name" value="HptR"/>
</dbReference>
<keyword evidence="4 10" id="KW-0597">Phosphoprotein</keyword>
<dbReference type="InterPro" id="IPR018060">
    <property type="entry name" value="HTH_AraC"/>
</dbReference>
<dbReference type="EMBL" id="JAHQCX010000005">
    <property type="protein sequence ID" value="MBU9726208.1"/>
    <property type="molecule type" value="Genomic_DNA"/>
</dbReference>
<evidence type="ECO:0000256" key="5">
    <source>
        <dbReference type="ARBA" id="ARBA00023012"/>
    </source>
</evidence>
<sequence length="544" mass="61884">MYQLLIVDDEKQTREGIKRLLEWQDYGIEICGEAGNGQEALKIIERQRPDIILLDIQMPVMNGLELAKIIHAGYQECKFIVLSGYDDFALVRQAMKYGAVDYLLKPSGKEEIIQTIEEIIDTLEDRIISKLQNNEHLALLKNNVLNRMINGTISSRELRDKLELLELDFSKGPFAVASVEIAQTPDSAASAEIDQAPDPIAEDDISRQIFGICNICEGILKKSGRGLALTDSSGRVSMILMEYSGWSSDERLNKLLKRCILEVKKHMNLEITISVGNQVCSSRKMCESYRNALSTMSYRFIFGIGNVLYCDEIKEYFEKAPGFIRIDGEHFKELIKEGSLKEAGKYVRELFLAQIRRDPLAEIYVLKNSALELSVLAFQCLAENAFIDQNEIYDMKNQVLAEIMLQTSPEDVSSHMLDILRKVIGLIGSSREKTLSKPVFDSIQYIERNYTDPDLSLQYLADDFHISTAYLGKLFKKEIGSNFNDYLNTYRIRKAEKLLVSTNYKGIELAEKVGFASYNYFYIVFKKVTGQKPMDIRKNALGDV</sequence>
<comment type="caution">
    <text evidence="13">The sequence shown here is derived from an EMBL/GenBank/DDBJ whole genome shotgun (WGS) entry which is preliminary data.</text>
</comment>
<dbReference type="SUPFAM" id="SSF46689">
    <property type="entry name" value="Homeodomain-like"/>
    <property type="match status" value="1"/>
</dbReference>
<reference evidence="13 14" key="1">
    <citation type="submission" date="2021-06" db="EMBL/GenBank/DDBJ databases">
        <title>Description of novel taxa of the family Lachnospiraceae.</title>
        <authorList>
            <person name="Chaplin A.V."/>
            <person name="Sokolova S.R."/>
            <person name="Pikina A.P."/>
            <person name="Korzhanova M."/>
            <person name="Belova V."/>
            <person name="Korostin D."/>
            <person name="Efimov B.A."/>
        </authorList>
    </citation>
    <scope>NUCLEOTIDE SEQUENCE [LARGE SCALE GENOMIC DNA]</scope>
    <source>
        <strain evidence="13 14">ASD4241</strain>
    </source>
</reference>
<keyword evidence="6" id="KW-0805">Transcription regulation</keyword>
<dbReference type="PROSITE" id="PS01124">
    <property type="entry name" value="HTH_ARAC_FAMILY_2"/>
    <property type="match status" value="1"/>
</dbReference>
<evidence type="ECO:0000256" key="1">
    <source>
        <dbReference type="ARBA" id="ARBA00004496"/>
    </source>
</evidence>
<dbReference type="SMART" id="SM00448">
    <property type="entry name" value="REC"/>
    <property type="match status" value="1"/>
</dbReference>
<dbReference type="Gene3D" id="1.10.10.60">
    <property type="entry name" value="Homeodomain-like"/>
    <property type="match status" value="2"/>
</dbReference>
<protein>
    <recommendedName>
        <fullName evidence="2">Stage 0 sporulation protein A homolog</fullName>
    </recommendedName>
</protein>
<dbReference type="PANTHER" id="PTHR42713">
    <property type="entry name" value="HISTIDINE KINASE-RELATED"/>
    <property type="match status" value="1"/>
</dbReference>
<proteinExistence type="predicted"/>
<feature type="domain" description="Response regulatory" evidence="12">
    <location>
        <begin position="3"/>
        <end position="120"/>
    </location>
</feature>
<keyword evidence="8" id="KW-0804">Transcription</keyword>
<dbReference type="Pfam" id="PF00072">
    <property type="entry name" value="Response_reg"/>
    <property type="match status" value="1"/>
</dbReference>
<dbReference type="SUPFAM" id="SSF52172">
    <property type="entry name" value="CheY-like"/>
    <property type="match status" value="1"/>
</dbReference>
<dbReference type="InterPro" id="IPR001789">
    <property type="entry name" value="Sig_transdc_resp-reg_receiver"/>
</dbReference>
<evidence type="ECO:0000256" key="3">
    <source>
        <dbReference type="ARBA" id="ARBA00022490"/>
    </source>
</evidence>
<evidence type="ECO:0000256" key="8">
    <source>
        <dbReference type="ARBA" id="ARBA00023163"/>
    </source>
</evidence>
<dbReference type="PANTHER" id="PTHR42713:SF3">
    <property type="entry name" value="TRANSCRIPTIONAL REGULATORY PROTEIN HPTR"/>
    <property type="match status" value="1"/>
</dbReference>
<dbReference type="CDD" id="cd17536">
    <property type="entry name" value="REC_YesN-like"/>
    <property type="match status" value="1"/>
</dbReference>
<keyword evidence="7" id="KW-0238">DNA-binding</keyword>
<evidence type="ECO:0000313" key="13">
    <source>
        <dbReference type="EMBL" id="MBU9726208.1"/>
    </source>
</evidence>
<keyword evidence="14" id="KW-1185">Reference proteome</keyword>
<dbReference type="PROSITE" id="PS50110">
    <property type="entry name" value="RESPONSE_REGULATORY"/>
    <property type="match status" value="1"/>
</dbReference>
<keyword evidence="5" id="KW-0902">Two-component regulatory system</keyword>
<dbReference type="Pfam" id="PF12833">
    <property type="entry name" value="HTH_18"/>
    <property type="match status" value="1"/>
</dbReference>
<organism evidence="13 14">
    <name type="scientific">Diplocloster modestus</name>
    <dbReference type="NCBI Taxonomy" id="2850322"/>
    <lineage>
        <taxon>Bacteria</taxon>
        <taxon>Bacillati</taxon>
        <taxon>Bacillota</taxon>
        <taxon>Clostridia</taxon>
        <taxon>Lachnospirales</taxon>
        <taxon>Lachnospiraceae</taxon>
        <taxon>Diplocloster</taxon>
    </lineage>
</organism>
<evidence type="ECO:0000256" key="4">
    <source>
        <dbReference type="ARBA" id="ARBA00022553"/>
    </source>
</evidence>
<feature type="domain" description="HTH araC/xylS-type" evidence="11">
    <location>
        <begin position="440"/>
        <end position="539"/>
    </location>
</feature>
<evidence type="ECO:0000256" key="10">
    <source>
        <dbReference type="PROSITE-ProRule" id="PRU00169"/>
    </source>
</evidence>